<gene>
    <name evidence="2" type="ORF">FHS09_000077</name>
</gene>
<dbReference type="Proteomes" id="UP000535937">
    <property type="component" value="Unassembled WGS sequence"/>
</dbReference>
<dbReference type="AlphaFoldDB" id="A0A7W4Z7A6"/>
<name>A0A7W4Z7A6_9GAMM</name>
<evidence type="ECO:0000313" key="2">
    <source>
        <dbReference type="EMBL" id="MBB3059276.1"/>
    </source>
</evidence>
<feature type="transmembrane region" description="Helical" evidence="1">
    <location>
        <begin position="209"/>
        <end position="227"/>
    </location>
</feature>
<accession>A0A7W4Z7A6</accession>
<reference evidence="2 3" key="1">
    <citation type="submission" date="2020-08" db="EMBL/GenBank/DDBJ databases">
        <title>Genomic Encyclopedia of Type Strains, Phase III (KMG-III): the genomes of soil and plant-associated and newly described type strains.</title>
        <authorList>
            <person name="Whitman W."/>
        </authorList>
    </citation>
    <scope>NUCLEOTIDE SEQUENCE [LARGE SCALE GENOMIC DNA]</scope>
    <source>
        <strain evidence="2 3">CECT 8799</strain>
    </source>
</reference>
<evidence type="ECO:0000313" key="3">
    <source>
        <dbReference type="Proteomes" id="UP000535937"/>
    </source>
</evidence>
<feature type="transmembrane region" description="Helical" evidence="1">
    <location>
        <begin position="247"/>
        <end position="265"/>
    </location>
</feature>
<keyword evidence="1" id="KW-1133">Transmembrane helix</keyword>
<comment type="caution">
    <text evidence="2">The sequence shown here is derived from an EMBL/GenBank/DDBJ whole genome shotgun (WGS) entry which is preliminary data.</text>
</comment>
<keyword evidence="1" id="KW-0812">Transmembrane</keyword>
<sequence>MAEVIEEKTLLKSATVSLLRMQEFDVDHLPRVNELGSSLNFQNSIEPSRRLISLYRRLSTTALEDFPDAILTQIKAQCDADYQKFDQIIAFDPSAQQTPSTVRDTYMTQLVNAYDPAFNKLSPHISYSLHRSADFQRLDSDARSTFQQIKDEASSIQKSLEAQKESAEGILSDIRETAAEQGVTQQAIYFQTESSVHETDAAKWEVRTIWVASTLAVFAIASIFLHKWSWIAPVNTFETVQLVSSKLLIFGVLAYLLILSAKNYLNHKHNSIVNKHRQNALMTYKAMVDATDDPGSREAILIQAAGCIFNPQTTGYTIGGDTPAVSGKSMVEILSKPIVQAAASSNK</sequence>
<proteinExistence type="predicted"/>
<dbReference type="EMBL" id="JACHWZ010000001">
    <property type="protein sequence ID" value="MBB3059276.1"/>
    <property type="molecule type" value="Genomic_DNA"/>
</dbReference>
<keyword evidence="1" id="KW-0472">Membrane</keyword>
<keyword evidence="3" id="KW-1185">Reference proteome</keyword>
<dbReference type="RefSeq" id="WP_183455565.1">
    <property type="nucleotide sequence ID" value="NZ_JACHWZ010000001.1"/>
</dbReference>
<evidence type="ECO:0000256" key="1">
    <source>
        <dbReference type="SAM" id="Phobius"/>
    </source>
</evidence>
<organism evidence="2 3">
    <name type="scientific">Microbulbifer rhizosphaerae</name>
    <dbReference type="NCBI Taxonomy" id="1562603"/>
    <lineage>
        <taxon>Bacteria</taxon>
        <taxon>Pseudomonadati</taxon>
        <taxon>Pseudomonadota</taxon>
        <taxon>Gammaproteobacteria</taxon>
        <taxon>Cellvibrionales</taxon>
        <taxon>Microbulbiferaceae</taxon>
        <taxon>Microbulbifer</taxon>
    </lineage>
</organism>
<protein>
    <submittedName>
        <fullName evidence="2">Uncharacterized protein</fullName>
    </submittedName>
</protein>